<evidence type="ECO:0000313" key="3">
    <source>
        <dbReference type="EMBL" id="OOS25918.1"/>
    </source>
</evidence>
<evidence type="ECO:0000259" key="2">
    <source>
        <dbReference type="Pfam" id="PF00857"/>
    </source>
</evidence>
<dbReference type="OrthoDB" id="1157330at2"/>
<dbReference type="InterPro" id="IPR050272">
    <property type="entry name" value="Isochorismatase-like_hydrls"/>
</dbReference>
<dbReference type="AlphaFoldDB" id="A0A1T0CU87"/>
<dbReference type="EMBL" id="MUYU01000005">
    <property type="protein sequence ID" value="OOS25918.1"/>
    <property type="molecule type" value="Genomic_DNA"/>
</dbReference>
<keyword evidence="1 3" id="KW-0378">Hydrolase</keyword>
<dbReference type="SUPFAM" id="SSF52499">
    <property type="entry name" value="Isochorismatase-like hydrolases"/>
    <property type="match status" value="1"/>
</dbReference>
<dbReference type="Proteomes" id="UP000189800">
    <property type="component" value="Unassembled WGS sequence"/>
</dbReference>
<dbReference type="InterPro" id="IPR036380">
    <property type="entry name" value="Isochorismatase-like_sf"/>
</dbReference>
<evidence type="ECO:0000256" key="1">
    <source>
        <dbReference type="ARBA" id="ARBA00022801"/>
    </source>
</evidence>
<accession>A0A1T0CU87</accession>
<reference evidence="3 4" key="1">
    <citation type="submission" date="2017-02" db="EMBL/GenBank/DDBJ databases">
        <title>Draft genome sequence of Moraxella pluranimalium CCUG 54913T type strain.</title>
        <authorList>
            <person name="Salva-Serra F."/>
            <person name="Engstrom-Jakobsson H."/>
            <person name="Thorell K."/>
            <person name="Jaen-Luchoro D."/>
            <person name="Gonzales-Siles L."/>
            <person name="Karlsson R."/>
            <person name="Yazdan S."/>
            <person name="Boulund F."/>
            <person name="Johnning A."/>
            <person name="Engstrand L."/>
            <person name="Kristiansson E."/>
            <person name="Moore E."/>
        </authorList>
    </citation>
    <scope>NUCLEOTIDE SEQUENCE [LARGE SCALE GENOMIC DNA]</scope>
    <source>
        <strain evidence="3 4">CCUG 54913</strain>
    </source>
</reference>
<protein>
    <submittedName>
        <fullName evidence="3">Cysteine hydrolase</fullName>
    </submittedName>
</protein>
<dbReference type="CDD" id="cd01014">
    <property type="entry name" value="nicotinamidase_related"/>
    <property type="match status" value="1"/>
</dbReference>
<dbReference type="Pfam" id="PF00857">
    <property type="entry name" value="Isochorismatase"/>
    <property type="match status" value="1"/>
</dbReference>
<comment type="caution">
    <text evidence="3">The sequence shown here is derived from an EMBL/GenBank/DDBJ whole genome shotgun (WGS) entry which is preliminary data.</text>
</comment>
<keyword evidence="4" id="KW-1185">Reference proteome</keyword>
<dbReference type="RefSeq" id="WP_078253134.1">
    <property type="nucleotide sequence ID" value="NZ_MUYU01000005.1"/>
</dbReference>
<dbReference type="Gene3D" id="3.40.50.850">
    <property type="entry name" value="Isochorismatase-like"/>
    <property type="match status" value="1"/>
</dbReference>
<proteinExistence type="predicted"/>
<name>A0A1T0CU87_9GAMM</name>
<sequence length="187" mass="20393">MSHQNPALLLIDLQQGFADEAHWGGNRNNPDAEQICLKLLTHWRTHKLPIFHIRHNSTEPNSPLNPKRAGFAFMPATAPMADECVIDKMVNSAFIGTNLQSLLNHAGIDTLVLAGLTTNHCVSTTARMAGNLGFTTFVVSDATATFDRMSAMGERFDSQLVHDISLANLHGEFATVLKSDEILAMVG</sequence>
<dbReference type="GO" id="GO:0016787">
    <property type="term" value="F:hydrolase activity"/>
    <property type="evidence" value="ECO:0007669"/>
    <property type="project" value="UniProtKB-KW"/>
</dbReference>
<evidence type="ECO:0000313" key="4">
    <source>
        <dbReference type="Proteomes" id="UP000189800"/>
    </source>
</evidence>
<organism evidence="3 4">
    <name type="scientific">Moraxella pluranimalium</name>
    <dbReference type="NCBI Taxonomy" id="470453"/>
    <lineage>
        <taxon>Bacteria</taxon>
        <taxon>Pseudomonadati</taxon>
        <taxon>Pseudomonadota</taxon>
        <taxon>Gammaproteobacteria</taxon>
        <taxon>Moraxellales</taxon>
        <taxon>Moraxellaceae</taxon>
        <taxon>Moraxella</taxon>
    </lineage>
</organism>
<dbReference type="STRING" id="470453.B0680_00700"/>
<dbReference type="InterPro" id="IPR000868">
    <property type="entry name" value="Isochorismatase-like_dom"/>
</dbReference>
<gene>
    <name evidence="3" type="ORF">B0680_00700</name>
</gene>
<dbReference type="PANTHER" id="PTHR43540:SF1">
    <property type="entry name" value="ISOCHORISMATASE HYDROLASE"/>
    <property type="match status" value="1"/>
</dbReference>
<feature type="domain" description="Isochorismatase-like" evidence="2">
    <location>
        <begin position="7"/>
        <end position="180"/>
    </location>
</feature>
<dbReference type="PANTHER" id="PTHR43540">
    <property type="entry name" value="PEROXYUREIDOACRYLATE/UREIDOACRYLATE AMIDOHYDROLASE-RELATED"/>
    <property type="match status" value="1"/>
</dbReference>